<protein>
    <recommendedName>
        <fullName evidence="2">RNase H type-1 domain-containing protein</fullName>
    </recommendedName>
</protein>
<name>A0AAN9EW18_CLITE</name>
<dbReference type="InterPro" id="IPR044730">
    <property type="entry name" value="RNase_H-like_dom_plant"/>
</dbReference>
<keyword evidence="1" id="KW-0812">Transmembrane</keyword>
<evidence type="ECO:0000313" key="4">
    <source>
        <dbReference type="Proteomes" id="UP001359559"/>
    </source>
</evidence>
<comment type="caution">
    <text evidence="3">The sequence shown here is derived from an EMBL/GenBank/DDBJ whole genome shotgun (WGS) entry which is preliminary data.</text>
</comment>
<dbReference type="CDD" id="cd06222">
    <property type="entry name" value="RNase_H_like"/>
    <property type="match status" value="1"/>
</dbReference>
<dbReference type="PANTHER" id="PTHR47723">
    <property type="entry name" value="OS05G0353850 PROTEIN"/>
    <property type="match status" value="1"/>
</dbReference>
<dbReference type="Proteomes" id="UP001359559">
    <property type="component" value="Unassembled WGS sequence"/>
</dbReference>
<evidence type="ECO:0000256" key="1">
    <source>
        <dbReference type="SAM" id="Phobius"/>
    </source>
</evidence>
<dbReference type="SUPFAM" id="SSF53098">
    <property type="entry name" value="Ribonuclease H-like"/>
    <property type="match status" value="1"/>
</dbReference>
<gene>
    <name evidence="3" type="ORF">RJT34_29887</name>
</gene>
<feature type="transmembrane region" description="Helical" evidence="1">
    <location>
        <begin position="196"/>
        <end position="220"/>
    </location>
</feature>
<proteinExistence type="predicted"/>
<dbReference type="Pfam" id="PF13456">
    <property type="entry name" value="RVT_3"/>
    <property type="match status" value="1"/>
</dbReference>
<dbReference type="PANTHER" id="PTHR47723:SF20">
    <property type="entry name" value="RNASE H TYPE-1 DOMAIN-CONTAINING PROTEIN"/>
    <property type="match status" value="1"/>
</dbReference>
<feature type="domain" description="RNase H type-1" evidence="2">
    <location>
        <begin position="31"/>
        <end position="142"/>
    </location>
</feature>
<dbReference type="InterPro" id="IPR036397">
    <property type="entry name" value="RNaseH_sf"/>
</dbReference>
<reference evidence="3 4" key="1">
    <citation type="submission" date="2024-01" db="EMBL/GenBank/DDBJ databases">
        <title>The genomes of 5 underutilized Papilionoideae crops provide insights into root nodulation and disease resistance.</title>
        <authorList>
            <person name="Yuan L."/>
        </authorList>
    </citation>
    <scope>NUCLEOTIDE SEQUENCE [LARGE SCALE GENOMIC DNA]</scope>
    <source>
        <strain evidence="3">LY-2023</strain>
        <tissue evidence="3">Leaf</tissue>
    </source>
</reference>
<sequence>MSLNERRLMFWAHANNADLILNVDRSSIGNPGPMGFGGVSRNEDENWIVSCYGHIDVATNMQVELVVVLQGLHMAQNHGAVNVEARSDSNGVVDLLLQNQVELYLKYAFLIKNISEVVGQLRRVKLVHTFREGNICANTLVTKRDENHDRLVVLNNPSLEVLDALRWRSTIISHVPVGNRSLEVIPRTNSTSFLRWGLVFVLCLLHHTHFLFSLLFHTALSLSSLFSCMY</sequence>
<dbReference type="InterPro" id="IPR012337">
    <property type="entry name" value="RNaseH-like_sf"/>
</dbReference>
<evidence type="ECO:0000313" key="3">
    <source>
        <dbReference type="EMBL" id="KAK7262320.1"/>
    </source>
</evidence>
<dbReference type="Gene3D" id="3.30.420.10">
    <property type="entry name" value="Ribonuclease H-like superfamily/Ribonuclease H"/>
    <property type="match status" value="1"/>
</dbReference>
<dbReference type="EMBL" id="JAYKXN010000008">
    <property type="protein sequence ID" value="KAK7262320.1"/>
    <property type="molecule type" value="Genomic_DNA"/>
</dbReference>
<dbReference type="GO" id="GO:0004523">
    <property type="term" value="F:RNA-DNA hybrid ribonuclease activity"/>
    <property type="evidence" value="ECO:0007669"/>
    <property type="project" value="InterPro"/>
</dbReference>
<keyword evidence="4" id="KW-1185">Reference proteome</keyword>
<organism evidence="3 4">
    <name type="scientific">Clitoria ternatea</name>
    <name type="common">Butterfly pea</name>
    <dbReference type="NCBI Taxonomy" id="43366"/>
    <lineage>
        <taxon>Eukaryota</taxon>
        <taxon>Viridiplantae</taxon>
        <taxon>Streptophyta</taxon>
        <taxon>Embryophyta</taxon>
        <taxon>Tracheophyta</taxon>
        <taxon>Spermatophyta</taxon>
        <taxon>Magnoliopsida</taxon>
        <taxon>eudicotyledons</taxon>
        <taxon>Gunneridae</taxon>
        <taxon>Pentapetalae</taxon>
        <taxon>rosids</taxon>
        <taxon>fabids</taxon>
        <taxon>Fabales</taxon>
        <taxon>Fabaceae</taxon>
        <taxon>Papilionoideae</taxon>
        <taxon>50 kb inversion clade</taxon>
        <taxon>NPAAA clade</taxon>
        <taxon>indigoferoid/millettioid clade</taxon>
        <taxon>Phaseoleae</taxon>
        <taxon>Clitoria</taxon>
    </lineage>
</organism>
<accession>A0AAN9EW18</accession>
<keyword evidence="1" id="KW-0472">Membrane</keyword>
<dbReference type="InterPro" id="IPR053151">
    <property type="entry name" value="RNase_H-like"/>
</dbReference>
<evidence type="ECO:0000259" key="2">
    <source>
        <dbReference type="Pfam" id="PF13456"/>
    </source>
</evidence>
<dbReference type="InterPro" id="IPR002156">
    <property type="entry name" value="RNaseH_domain"/>
</dbReference>
<dbReference type="AlphaFoldDB" id="A0AAN9EW18"/>
<keyword evidence="1" id="KW-1133">Transmembrane helix</keyword>
<dbReference type="GO" id="GO:0003676">
    <property type="term" value="F:nucleic acid binding"/>
    <property type="evidence" value="ECO:0007669"/>
    <property type="project" value="InterPro"/>
</dbReference>